<reference evidence="1 2" key="1">
    <citation type="journal article" date="2018" name="Nat. Ecol. Evol.">
        <title>Pezizomycetes genomes reveal the molecular basis of ectomycorrhizal truffle lifestyle.</title>
        <authorList>
            <person name="Murat C."/>
            <person name="Payen T."/>
            <person name="Noel B."/>
            <person name="Kuo A."/>
            <person name="Morin E."/>
            <person name="Chen J."/>
            <person name="Kohler A."/>
            <person name="Krizsan K."/>
            <person name="Balestrini R."/>
            <person name="Da Silva C."/>
            <person name="Montanini B."/>
            <person name="Hainaut M."/>
            <person name="Levati E."/>
            <person name="Barry K.W."/>
            <person name="Belfiori B."/>
            <person name="Cichocki N."/>
            <person name="Clum A."/>
            <person name="Dockter R.B."/>
            <person name="Fauchery L."/>
            <person name="Guy J."/>
            <person name="Iotti M."/>
            <person name="Le Tacon F."/>
            <person name="Lindquist E.A."/>
            <person name="Lipzen A."/>
            <person name="Malagnac F."/>
            <person name="Mello A."/>
            <person name="Molinier V."/>
            <person name="Miyauchi S."/>
            <person name="Poulain J."/>
            <person name="Riccioni C."/>
            <person name="Rubini A."/>
            <person name="Sitrit Y."/>
            <person name="Splivallo R."/>
            <person name="Traeger S."/>
            <person name="Wang M."/>
            <person name="Zifcakova L."/>
            <person name="Wipf D."/>
            <person name="Zambonelli A."/>
            <person name="Paolocci F."/>
            <person name="Nowrousian M."/>
            <person name="Ottonello S."/>
            <person name="Baldrian P."/>
            <person name="Spatafora J.W."/>
            <person name="Henrissat B."/>
            <person name="Nagy L.G."/>
            <person name="Aury J.M."/>
            <person name="Wincker P."/>
            <person name="Grigoriev I.V."/>
            <person name="Bonfante P."/>
            <person name="Martin F.M."/>
        </authorList>
    </citation>
    <scope>NUCLEOTIDE SEQUENCE [LARGE SCALE GENOMIC DNA]</scope>
    <source>
        <strain evidence="1 2">RN42</strain>
    </source>
</reference>
<keyword evidence="2" id="KW-1185">Reference proteome</keyword>
<evidence type="ECO:0000313" key="2">
    <source>
        <dbReference type="Proteomes" id="UP000275078"/>
    </source>
</evidence>
<protein>
    <submittedName>
        <fullName evidence="1">Uncharacterized protein</fullName>
    </submittedName>
</protein>
<sequence length="154" mass="17028">MRRGGGSTKIRATNSLPVYRPYHKLADCGPITSEYAAAESLEVHRCQCNSLIEQTGFECEDSHSFANVYQPTVKIAGAWMCCQPDFPSYKAPGFSSSFQILFRSIHHDRIWWDSMSIEEGVLQTGSELSMGGTPSRAKKPTSNGIFGNLAFPSR</sequence>
<evidence type="ECO:0000313" key="1">
    <source>
        <dbReference type="EMBL" id="RPA73214.1"/>
    </source>
</evidence>
<dbReference type="EMBL" id="ML119829">
    <property type="protein sequence ID" value="RPA73214.1"/>
    <property type="molecule type" value="Genomic_DNA"/>
</dbReference>
<organism evidence="1 2">
    <name type="scientific">Ascobolus immersus RN42</name>
    <dbReference type="NCBI Taxonomy" id="1160509"/>
    <lineage>
        <taxon>Eukaryota</taxon>
        <taxon>Fungi</taxon>
        <taxon>Dikarya</taxon>
        <taxon>Ascomycota</taxon>
        <taxon>Pezizomycotina</taxon>
        <taxon>Pezizomycetes</taxon>
        <taxon>Pezizales</taxon>
        <taxon>Ascobolaceae</taxon>
        <taxon>Ascobolus</taxon>
    </lineage>
</organism>
<dbReference type="AlphaFoldDB" id="A0A3N4HU63"/>
<proteinExistence type="predicted"/>
<accession>A0A3N4HU63</accession>
<name>A0A3N4HU63_ASCIM</name>
<gene>
    <name evidence="1" type="ORF">BJ508DRAFT_419130</name>
</gene>
<dbReference type="Proteomes" id="UP000275078">
    <property type="component" value="Unassembled WGS sequence"/>
</dbReference>